<evidence type="ECO:0000313" key="3">
    <source>
        <dbReference type="Proteomes" id="UP000192656"/>
    </source>
</evidence>
<accession>A0A1W2EL35</accession>
<dbReference type="Proteomes" id="UP000192656">
    <property type="component" value="Unassembled WGS sequence"/>
</dbReference>
<feature type="compositionally biased region" description="Basic and acidic residues" evidence="1">
    <location>
        <begin position="110"/>
        <end position="124"/>
    </location>
</feature>
<dbReference type="EMBL" id="FWXR01000027">
    <property type="protein sequence ID" value="SMD10232.1"/>
    <property type="molecule type" value="Genomic_DNA"/>
</dbReference>
<evidence type="ECO:0000256" key="1">
    <source>
        <dbReference type="SAM" id="MobiDB-lite"/>
    </source>
</evidence>
<keyword evidence="3" id="KW-1185">Reference proteome</keyword>
<sequence>MSEAQKPVGYIKRPDLLGVEPPVFIRAEDRCEAWQKEVFTVPVYTAPQTSPQWVWVKNEPEASDHDLERLVRACGKDFCEAPVCVEGGLVVYEKWLAIVPDDGGWQFSEHETEAEAQRVLDRHHAPSTKAEGGAQ</sequence>
<evidence type="ECO:0000313" key="2">
    <source>
        <dbReference type="EMBL" id="SMD10232.1"/>
    </source>
</evidence>
<dbReference type="AlphaFoldDB" id="A0A1W2EL35"/>
<protein>
    <submittedName>
        <fullName evidence="2">Uncharacterized protein</fullName>
    </submittedName>
</protein>
<name>A0A1W2EL35_9HYPH</name>
<feature type="region of interest" description="Disordered" evidence="1">
    <location>
        <begin position="110"/>
        <end position="135"/>
    </location>
</feature>
<gene>
    <name evidence="2" type="ORF">SAMN06297251_12752</name>
</gene>
<dbReference type="RefSeq" id="WP_084412452.1">
    <property type="nucleotide sequence ID" value="NZ_FWXR01000027.1"/>
</dbReference>
<organism evidence="2 3">
    <name type="scientific">Fulvimarina manganoxydans</name>
    <dbReference type="NCBI Taxonomy" id="937218"/>
    <lineage>
        <taxon>Bacteria</taxon>
        <taxon>Pseudomonadati</taxon>
        <taxon>Pseudomonadota</taxon>
        <taxon>Alphaproteobacteria</taxon>
        <taxon>Hyphomicrobiales</taxon>
        <taxon>Aurantimonadaceae</taxon>
        <taxon>Fulvimarina</taxon>
    </lineage>
</organism>
<reference evidence="2 3" key="1">
    <citation type="submission" date="2017-04" db="EMBL/GenBank/DDBJ databases">
        <authorList>
            <person name="Afonso C.L."/>
            <person name="Miller P.J."/>
            <person name="Scott M.A."/>
            <person name="Spackman E."/>
            <person name="Goraichik I."/>
            <person name="Dimitrov K.M."/>
            <person name="Suarez D.L."/>
            <person name="Swayne D.E."/>
        </authorList>
    </citation>
    <scope>NUCLEOTIDE SEQUENCE [LARGE SCALE GENOMIC DNA]</scope>
    <source>
        <strain evidence="2 3">CGMCC 1.10972</strain>
    </source>
</reference>
<proteinExistence type="predicted"/>
<dbReference type="STRING" id="937218.SAMN06297251_12752"/>